<sequence>MDLDVIDVDGHIISRQGAQLPRRRCLLCERDAVICARSRRHSVEALLAKIEEMTHDYSCCA</sequence>
<evidence type="ECO:0000256" key="4">
    <source>
        <dbReference type="ARBA" id="ARBA00048574"/>
    </source>
</evidence>
<keyword evidence="3" id="KW-0548">Nucleotidyltransferase</keyword>
<evidence type="ECO:0000256" key="3">
    <source>
        <dbReference type="ARBA" id="ARBA00022695"/>
    </source>
</evidence>
<dbReference type="AlphaFoldDB" id="A0A655R7T0"/>
<organism evidence="5 6">
    <name type="scientific">Vibrio cholerae</name>
    <dbReference type="NCBI Taxonomy" id="666"/>
    <lineage>
        <taxon>Bacteria</taxon>
        <taxon>Pseudomonadati</taxon>
        <taxon>Pseudomonadota</taxon>
        <taxon>Gammaproteobacteria</taxon>
        <taxon>Vibrionales</taxon>
        <taxon>Vibrionaceae</taxon>
        <taxon>Vibrio</taxon>
    </lineage>
</organism>
<evidence type="ECO:0000256" key="2">
    <source>
        <dbReference type="ARBA" id="ARBA00022679"/>
    </source>
</evidence>
<name>A0A655R7T0_VIBCL</name>
<dbReference type="Pfam" id="PF03802">
    <property type="entry name" value="CitX"/>
    <property type="match status" value="1"/>
</dbReference>
<reference evidence="5 6" key="1">
    <citation type="submission" date="2015-07" db="EMBL/GenBank/DDBJ databases">
        <authorList>
            <consortium name="Pathogen Informatics"/>
        </authorList>
    </citation>
    <scope>NUCLEOTIDE SEQUENCE [LARGE SCALE GENOMIC DNA]</scope>
    <source>
        <strain evidence="5 6">A51</strain>
    </source>
</reference>
<dbReference type="Proteomes" id="UP000044806">
    <property type="component" value="Unassembled WGS sequence"/>
</dbReference>
<accession>A0A655R7T0</accession>
<evidence type="ECO:0000256" key="1">
    <source>
        <dbReference type="ARBA" id="ARBA00012524"/>
    </source>
</evidence>
<dbReference type="EMBL" id="CWOW01000013">
    <property type="protein sequence ID" value="CSA85956.1"/>
    <property type="molecule type" value="Genomic_DNA"/>
</dbReference>
<evidence type="ECO:0000313" key="5">
    <source>
        <dbReference type="EMBL" id="CSA85956.1"/>
    </source>
</evidence>
<dbReference type="EC" id="2.7.7.61" evidence="1"/>
<proteinExistence type="predicted"/>
<dbReference type="InterPro" id="IPR005551">
    <property type="entry name" value="CitX"/>
</dbReference>
<gene>
    <name evidence="5" type="ORF">ERS013165_02619</name>
</gene>
<keyword evidence="2" id="KW-0808">Transferase</keyword>
<dbReference type="GO" id="GO:0051191">
    <property type="term" value="P:prosthetic group biosynthetic process"/>
    <property type="evidence" value="ECO:0007669"/>
    <property type="project" value="InterPro"/>
</dbReference>
<comment type="catalytic activity">
    <reaction evidence="4">
        <text>apo-[citrate lyase ACP] + 2'-(5''-triphospho-alpha-D-ribosyl)-3'-dephospho-CoA = holo-[citrate lyase ACP] + diphosphate</text>
        <dbReference type="Rhea" id="RHEA:16333"/>
        <dbReference type="Rhea" id="RHEA-COMP:10157"/>
        <dbReference type="Rhea" id="RHEA-COMP:10158"/>
        <dbReference type="ChEBI" id="CHEBI:29999"/>
        <dbReference type="ChEBI" id="CHEBI:33019"/>
        <dbReference type="ChEBI" id="CHEBI:61378"/>
        <dbReference type="ChEBI" id="CHEBI:82683"/>
        <dbReference type="EC" id="2.7.7.61"/>
    </reaction>
</comment>
<protein>
    <recommendedName>
        <fullName evidence="1">citrate lyase holo-[acyl-carrier protein] synthase</fullName>
        <ecNumber evidence="1">2.7.7.61</ecNumber>
    </recommendedName>
</protein>
<evidence type="ECO:0000313" key="6">
    <source>
        <dbReference type="Proteomes" id="UP000044806"/>
    </source>
</evidence>
<dbReference type="GO" id="GO:0050519">
    <property type="term" value="F:holo-citrate lyase synthase activity"/>
    <property type="evidence" value="ECO:0007669"/>
    <property type="project" value="UniProtKB-EC"/>
</dbReference>